<sequence length="81" mass="8942">MLTDTFLSELTRLNYAGAAKWLFSMGQIDLYDFLADTGADPWGQPGADTRAGLIGFAFAHIQKNGPCILLDWIDETDFRGV</sequence>
<reference evidence="1" key="1">
    <citation type="submission" date="2020-04" db="EMBL/GenBank/DDBJ databases">
        <authorList>
            <person name="Chiriac C."/>
            <person name="Salcher M."/>
            <person name="Ghai R."/>
            <person name="Kavagutti S V."/>
        </authorList>
    </citation>
    <scope>NUCLEOTIDE SEQUENCE</scope>
</reference>
<accession>A0A6J5KW51</accession>
<protein>
    <submittedName>
        <fullName evidence="1">Uncharacterized protein</fullName>
    </submittedName>
</protein>
<dbReference type="EMBL" id="LR796193">
    <property type="protein sequence ID" value="CAB4126271.1"/>
    <property type="molecule type" value="Genomic_DNA"/>
</dbReference>
<proteinExistence type="predicted"/>
<evidence type="ECO:0000313" key="1">
    <source>
        <dbReference type="EMBL" id="CAB4126271.1"/>
    </source>
</evidence>
<gene>
    <name evidence="1" type="ORF">UFOVP70_15</name>
</gene>
<name>A0A6J5KW51_9CAUD</name>
<organism evidence="1">
    <name type="scientific">uncultured Caudovirales phage</name>
    <dbReference type="NCBI Taxonomy" id="2100421"/>
    <lineage>
        <taxon>Viruses</taxon>
        <taxon>Duplodnaviria</taxon>
        <taxon>Heunggongvirae</taxon>
        <taxon>Uroviricota</taxon>
        <taxon>Caudoviricetes</taxon>
        <taxon>Peduoviridae</taxon>
        <taxon>Maltschvirus</taxon>
        <taxon>Maltschvirus maltsch</taxon>
    </lineage>
</organism>